<keyword evidence="5" id="KW-1185">Reference proteome</keyword>
<feature type="compositionally biased region" description="Polar residues" evidence="2">
    <location>
        <begin position="385"/>
        <end position="394"/>
    </location>
</feature>
<feature type="region of interest" description="Disordered" evidence="2">
    <location>
        <begin position="480"/>
        <end position="503"/>
    </location>
</feature>
<dbReference type="GO" id="GO:0003676">
    <property type="term" value="F:nucleic acid binding"/>
    <property type="evidence" value="ECO:0007669"/>
    <property type="project" value="InterPro"/>
</dbReference>
<keyword evidence="1" id="KW-0479">Metal-binding</keyword>
<accession>A0A9P6HUY9</accession>
<reference evidence="4" key="1">
    <citation type="submission" date="2020-03" db="EMBL/GenBank/DDBJ databases">
        <authorList>
            <person name="He L."/>
        </authorList>
    </citation>
    <scope>NUCLEOTIDE SEQUENCE</scope>
    <source>
        <strain evidence="4">CkLH20</strain>
    </source>
</reference>
<keyword evidence="1" id="KW-0862">Zinc</keyword>
<reference evidence="4" key="2">
    <citation type="submission" date="2020-11" db="EMBL/GenBank/DDBJ databases">
        <title>Whole genome sequencing of Colletotrichum sp.</title>
        <authorList>
            <person name="Li H."/>
        </authorList>
    </citation>
    <scope>NUCLEOTIDE SEQUENCE</scope>
    <source>
        <strain evidence="4">CkLH20</strain>
    </source>
</reference>
<dbReference type="RefSeq" id="XP_038740724.1">
    <property type="nucleotide sequence ID" value="XM_038893898.1"/>
</dbReference>
<feature type="region of interest" description="Disordered" evidence="2">
    <location>
        <begin position="319"/>
        <end position="462"/>
    </location>
</feature>
<feature type="domain" description="CCHC-type" evidence="3">
    <location>
        <begin position="214"/>
        <end position="227"/>
    </location>
</feature>
<dbReference type="InterPro" id="IPR001878">
    <property type="entry name" value="Znf_CCHC"/>
</dbReference>
<dbReference type="EMBL" id="JAATWM020000046">
    <property type="protein sequence ID" value="KAF9871263.1"/>
    <property type="molecule type" value="Genomic_DNA"/>
</dbReference>
<gene>
    <name evidence="4" type="ORF">CkaCkLH20_11184</name>
</gene>
<feature type="region of interest" description="Disordered" evidence="2">
    <location>
        <begin position="647"/>
        <end position="675"/>
    </location>
</feature>
<dbReference type="PROSITE" id="PS50158">
    <property type="entry name" value="ZF_CCHC"/>
    <property type="match status" value="1"/>
</dbReference>
<evidence type="ECO:0000256" key="1">
    <source>
        <dbReference type="PROSITE-ProRule" id="PRU00047"/>
    </source>
</evidence>
<sequence length="675" mass="75190">MVFRRDDPPPAVEAHGKATEVRLPVFKALVLGASHAALRIESRRPMRRFEVGPMESVSTLSAVNANDLIAILRERHDGWKGVKGLAWAGNVCSIYFVDEARRDRFGFPVNQTYNIAYQNNILPLTIIREYNQVAYFYIESRTDNWITDFNKCRDDWSEENNIHIDRVFFVQKVLYWAMPSDDRSQQLAADREVFLHGHRTQALAVDARTIPLICYNCQNHGHFQRACLEPRRCRKCGGPHHHNHCVSLVMRCCHCGGPHMSDDPGCQDEAVQTYVRSLREKGQETPSWLINRLCESFAHKPNDLTAYNDYDDDGCYDNNFSDNPLFEDDEPHAPASTGPPSDRDAAAAAHDSSRRHRPRNTPSLSPDDERSRPPVPSAPRRTTPQPNWSTSPALSATDLAQGEDPRALAPSSPISELRGSAQERGWPSDTMAISPAPSTADLIQGGDPRSPAPASPVVSSTDLDENTIIVGFTTEAAQNQGSVDTTAAPSRSGRVATGGYSGHSAEHLRYLLDRGRLGFDRPERSTDKSIVRTSVATTKEQGPDGRMHRVLDVGSGPQSTGDTDQPPHLIIGEHDPRGYLIEHRITELTRGKDHDFEKATQFRQPHRYFCRGDDPMHSFLNGLSPDAYMPKGGGGKVLIETEKGMEKVNPFDPFKRKTPWKSSRTAPDQPATARP</sequence>
<comment type="caution">
    <text evidence="4">The sequence shown here is derived from an EMBL/GenBank/DDBJ whole genome shotgun (WGS) entry which is preliminary data.</text>
</comment>
<feature type="compositionally biased region" description="Polar residues" evidence="2">
    <location>
        <begin position="480"/>
        <end position="489"/>
    </location>
</feature>
<evidence type="ECO:0000313" key="4">
    <source>
        <dbReference type="EMBL" id="KAF9871263.1"/>
    </source>
</evidence>
<name>A0A9P6HUY9_9PEZI</name>
<protein>
    <recommendedName>
        <fullName evidence="3">CCHC-type domain-containing protein</fullName>
    </recommendedName>
</protein>
<dbReference type="AlphaFoldDB" id="A0A9P6HUY9"/>
<dbReference type="GeneID" id="62166972"/>
<dbReference type="GO" id="GO:0008270">
    <property type="term" value="F:zinc ion binding"/>
    <property type="evidence" value="ECO:0007669"/>
    <property type="project" value="UniProtKB-KW"/>
</dbReference>
<dbReference type="Proteomes" id="UP000781932">
    <property type="component" value="Unassembled WGS sequence"/>
</dbReference>
<dbReference type="OrthoDB" id="6779801at2759"/>
<evidence type="ECO:0000256" key="2">
    <source>
        <dbReference type="SAM" id="MobiDB-lite"/>
    </source>
</evidence>
<evidence type="ECO:0000313" key="5">
    <source>
        <dbReference type="Proteomes" id="UP000781932"/>
    </source>
</evidence>
<keyword evidence="1" id="KW-0863">Zinc-finger</keyword>
<organism evidence="4 5">
    <name type="scientific">Colletotrichum karsti</name>
    <dbReference type="NCBI Taxonomy" id="1095194"/>
    <lineage>
        <taxon>Eukaryota</taxon>
        <taxon>Fungi</taxon>
        <taxon>Dikarya</taxon>
        <taxon>Ascomycota</taxon>
        <taxon>Pezizomycotina</taxon>
        <taxon>Sordariomycetes</taxon>
        <taxon>Hypocreomycetidae</taxon>
        <taxon>Glomerellales</taxon>
        <taxon>Glomerellaceae</taxon>
        <taxon>Colletotrichum</taxon>
        <taxon>Colletotrichum boninense species complex</taxon>
    </lineage>
</organism>
<proteinExistence type="predicted"/>
<evidence type="ECO:0000259" key="3">
    <source>
        <dbReference type="PROSITE" id="PS50158"/>
    </source>
</evidence>